<evidence type="ECO:0000256" key="3">
    <source>
        <dbReference type="ARBA" id="ARBA00022670"/>
    </source>
</evidence>
<proteinExistence type="predicted"/>
<reference evidence="14" key="1">
    <citation type="journal article" date="2021" name="Microb. Physiol.">
        <title>Proteogenomic Insights into the Physiology of Marine, Sulfate-Reducing, Filamentous Desulfonema limicola and Desulfonema magnum.</title>
        <authorList>
            <person name="Schnaars V."/>
            <person name="Wohlbrand L."/>
            <person name="Scheve S."/>
            <person name="Hinrichs C."/>
            <person name="Reinhardt R."/>
            <person name="Rabus R."/>
        </authorList>
    </citation>
    <scope>NUCLEOTIDE SEQUENCE</scope>
    <source>
        <strain evidence="14">5ac10</strain>
    </source>
</reference>
<dbReference type="GO" id="GO:0004222">
    <property type="term" value="F:metalloendopeptidase activity"/>
    <property type="evidence" value="ECO:0007669"/>
    <property type="project" value="InterPro"/>
</dbReference>
<name>A0A975B837_9BACT</name>
<dbReference type="InterPro" id="IPR019734">
    <property type="entry name" value="TPR_rpt"/>
</dbReference>
<dbReference type="CDD" id="cd07345">
    <property type="entry name" value="M48A_Ste24p-like"/>
    <property type="match status" value="1"/>
</dbReference>
<dbReference type="PANTHER" id="PTHR43221">
    <property type="entry name" value="PROTEASE HTPX"/>
    <property type="match status" value="1"/>
</dbReference>
<dbReference type="AlphaFoldDB" id="A0A975B837"/>
<dbReference type="EMBL" id="CP061799">
    <property type="protein sequence ID" value="QTA80453.1"/>
    <property type="molecule type" value="Genomic_DNA"/>
</dbReference>
<dbReference type="Pfam" id="PF01435">
    <property type="entry name" value="Peptidase_M48"/>
    <property type="match status" value="1"/>
</dbReference>
<keyword evidence="15" id="KW-1185">Reference proteome</keyword>
<feature type="transmembrane region" description="Helical" evidence="12">
    <location>
        <begin position="296"/>
        <end position="324"/>
    </location>
</feature>
<feature type="transmembrane region" description="Helical" evidence="12">
    <location>
        <begin position="111"/>
        <end position="130"/>
    </location>
</feature>
<evidence type="ECO:0000313" key="15">
    <source>
        <dbReference type="Proteomes" id="UP000663720"/>
    </source>
</evidence>
<dbReference type="InterPro" id="IPR001915">
    <property type="entry name" value="Peptidase_M48"/>
</dbReference>
<evidence type="ECO:0000256" key="10">
    <source>
        <dbReference type="ARBA" id="ARBA00023136"/>
    </source>
</evidence>
<keyword evidence="9" id="KW-0482">Metalloprotease</keyword>
<dbReference type="GO" id="GO:0006508">
    <property type="term" value="P:proteolysis"/>
    <property type="evidence" value="ECO:0007669"/>
    <property type="project" value="UniProtKB-KW"/>
</dbReference>
<feature type="transmembrane region" description="Helical" evidence="12">
    <location>
        <begin position="344"/>
        <end position="362"/>
    </location>
</feature>
<feature type="transmembrane region" description="Helical" evidence="12">
    <location>
        <begin position="190"/>
        <end position="208"/>
    </location>
</feature>
<dbReference type="GO" id="GO:0046872">
    <property type="term" value="F:metal ion binding"/>
    <property type="evidence" value="ECO:0007669"/>
    <property type="project" value="UniProtKB-KW"/>
</dbReference>
<feature type="domain" description="Peptidase M48" evidence="13">
    <location>
        <begin position="251"/>
        <end position="394"/>
    </location>
</feature>
<dbReference type="Proteomes" id="UP000663720">
    <property type="component" value="Chromosome"/>
</dbReference>
<dbReference type="RefSeq" id="WP_207692100.1">
    <property type="nucleotide sequence ID" value="NZ_CP061799.1"/>
</dbReference>
<evidence type="ECO:0000313" key="14">
    <source>
        <dbReference type="EMBL" id="QTA80453.1"/>
    </source>
</evidence>
<evidence type="ECO:0000256" key="5">
    <source>
        <dbReference type="ARBA" id="ARBA00022723"/>
    </source>
</evidence>
<feature type="transmembrane region" description="Helical" evidence="12">
    <location>
        <begin position="32"/>
        <end position="51"/>
    </location>
</feature>
<evidence type="ECO:0000256" key="2">
    <source>
        <dbReference type="ARBA" id="ARBA00022475"/>
    </source>
</evidence>
<dbReference type="InterPro" id="IPR050083">
    <property type="entry name" value="HtpX_protease"/>
</dbReference>
<keyword evidence="5" id="KW-0479">Metal-binding</keyword>
<keyword evidence="2" id="KW-1003">Cell membrane</keyword>
<keyword evidence="8 12" id="KW-1133">Transmembrane helix</keyword>
<dbReference type="InterPro" id="IPR011990">
    <property type="entry name" value="TPR-like_helical_dom_sf"/>
</dbReference>
<evidence type="ECO:0000256" key="12">
    <source>
        <dbReference type="SAM" id="Phobius"/>
    </source>
</evidence>
<dbReference type="Gene3D" id="3.30.2010.10">
    <property type="entry name" value="Metalloproteases ('zincins'), catalytic domain"/>
    <property type="match status" value="1"/>
</dbReference>
<keyword evidence="3" id="KW-0645">Protease</keyword>
<sequence length="607" mass="70517">MFNNFIFFIVVLLIYTTYQPSEIPNFSFSETLFLFCFLFFLFTLIVWLHFKNLLKQISTAVLSDLDTQYNNTITRLSIIAIIIFTIDIYILNLPEYAGRLSLFASLPTLQALFFIILFILYLTLIWAFAFESYCRIYDTQISSSSYIRSNISFSAPALLPWLLLSGIHDIINILPFEMPKQFLESGQGQIIFFLVFLMAVAIFGPALIRRFWGCRPLTQGFGRNRIEGLCKRAGLEYADILYWPIFEGRMITAGVMGLIKKFRYILVTEALLSLLRPEEIEAVIAHEIGHVKRNHLLFYLFFFAGYMLISYAAFDLIIYLIIYAEPVYRFIVQSGFKQSSVTSSLFSLTTIFMFVIYFRYVFGYFMRNFERQADCYVYSLFQTAMPLISVFEKITITSGQSPDKPNWHHFSISERVGYLLKCEHDRTWIARHDWKIKKSIILYIIAMLLTGTIGYTLNYSKAGKKISAGFFETIIQREVEKHPDDPGLLSMMGDIYHEKEKIKIAVQYYQKSIALNPDSPHVLNNLAWLYAVSPEVYNPEKALVLAVRASELSSEPHIMDTLAESYYINKRFEEAVKAGQKALELSRTNRSYYEKQLKKFKNATQNY</sequence>
<keyword evidence="10 12" id="KW-0472">Membrane</keyword>
<feature type="transmembrane region" description="Helical" evidence="12">
    <location>
        <begin position="151"/>
        <end position="170"/>
    </location>
</feature>
<gene>
    <name evidence="14" type="ORF">dnl_27570</name>
</gene>
<evidence type="ECO:0000256" key="7">
    <source>
        <dbReference type="ARBA" id="ARBA00022833"/>
    </source>
</evidence>
<comment type="cofactor">
    <cofactor evidence="1">
        <name>Zn(2+)</name>
        <dbReference type="ChEBI" id="CHEBI:29105"/>
    </cofactor>
</comment>
<protein>
    <submittedName>
        <fullName evidence="14">Peptidase M48, tetratricopeptide-containing</fullName>
    </submittedName>
</protein>
<organism evidence="14 15">
    <name type="scientific">Desulfonema limicola</name>
    <dbReference type="NCBI Taxonomy" id="45656"/>
    <lineage>
        <taxon>Bacteria</taxon>
        <taxon>Pseudomonadati</taxon>
        <taxon>Thermodesulfobacteriota</taxon>
        <taxon>Desulfobacteria</taxon>
        <taxon>Desulfobacterales</taxon>
        <taxon>Desulfococcaceae</taxon>
        <taxon>Desulfonema</taxon>
    </lineage>
</organism>
<evidence type="ECO:0000256" key="9">
    <source>
        <dbReference type="ARBA" id="ARBA00023049"/>
    </source>
</evidence>
<evidence type="ECO:0000259" key="13">
    <source>
        <dbReference type="Pfam" id="PF01435"/>
    </source>
</evidence>
<dbReference type="SUPFAM" id="SSF48452">
    <property type="entry name" value="TPR-like"/>
    <property type="match status" value="1"/>
</dbReference>
<evidence type="ECO:0000256" key="8">
    <source>
        <dbReference type="ARBA" id="ARBA00022989"/>
    </source>
</evidence>
<keyword evidence="7" id="KW-0862">Zinc</keyword>
<dbReference type="PANTHER" id="PTHR43221:SF2">
    <property type="entry name" value="PROTEASE HTPX HOMOLOG"/>
    <property type="match status" value="1"/>
</dbReference>
<accession>A0A975B837</accession>
<dbReference type="SMART" id="SM00028">
    <property type="entry name" value="TPR"/>
    <property type="match status" value="2"/>
</dbReference>
<keyword evidence="11" id="KW-0802">TPR repeat</keyword>
<feature type="repeat" description="TPR" evidence="11">
    <location>
        <begin position="486"/>
        <end position="519"/>
    </location>
</feature>
<dbReference type="Gene3D" id="1.25.40.10">
    <property type="entry name" value="Tetratricopeptide repeat domain"/>
    <property type="match status" value="1"/>
</dbReference>
<dbReference type="KEGG" id="dli:dnl_27570"/>
<feature type="transmembrane region" description="Helical" evidence="12">
    <location>
        <begin position="440"/>
        <end position="457"/>
    </location>
</feature>
<evidence type="ECO:0000256" key="11">
    <source>
        <dbReference type="PROSITE-ProRule" id="PRU00339"/>
    </source>
</evidence>
<dbReference type="Pfam" id="PF13431">
    <property type="entry name" value="TPR_17"/>
    <property type="match status" value="1"/>
</dbReference>
<keyword evidence="4 12" id="KW-0812">Transmembrane</keyword>
<feature type="repeat" description="TPR" evidence="11">
    <location>
        <begin position="556"/>
        <end position="589"/>
    </location>
</feature>
<keyword evidence="6" id="KW-0378">Hydrolase</keyword>
<feature type="transmembrane region" description="Helical" evidence="12">
    <location>
        <begin position="72"/>
        <end position="91"/>
    </location>
</feature>
<evidence type="ECO:0000256" key="1">
    <source>
        <dbReference type="ARBA" id="ARBA00001947"/>
    </source>
</evidence>
<dbReference type="PROSITE" id="PS50005">
    <property type="entry name" value="TPR"/>
    <property type="match status" value="2"/>
</dbReference>
<evidence type="ECO:0000256" key="6">
    <source>
        <dbReference type="ARBA" id="ARBA00022801"/>
    </source>
</evidence>
<evidence type="ECO:0000256" key="4">
    <source>
        <dbReference type="ARBA" id="ARBA00022692"/>
    </source>
</evidence>